<evidence type="ECO:0000259" key="17">
    <source>
        <dbReference type="PROSITE" id="PS51068"/>
    </source>
</evidence>
<keyword evidence="10 15" id="KW-0234">DNA repair</keyword>
<organism evidence="18 19">
    <name type="scientific">Oryzomicrobium terrae</name>
    <dbReference type="NCBI Taxonomy" id="1735038"/>
    <lineage>
        <taxon>Bacteria</taxon>
        <taxon>Pseudomonadati</taxon>
        <taxon>Pseudomonadota</taxon>
        <taxon>Betaproteobacteria</taxon>
        <taxon>Rhodocyclales</taxon>
        <taxon>Rhodocyclaceae</taxon>
        <taxon>Oryzomicrobium</taxon>
    </lineage>
</organism>
<dbReference type="SMART" id="SM00898">
    <property type="entry name" value="Fapy_DNA_glyco"/>
    <property type="match status" value="1"/>
</dbReference>
<accession>A0A5C1E4Q1</accession>
<keyword evidence="12 15" id="KW-0511">Multifunctional enzyme</keyword>
<sequence length="280" mass="30262">MPELPEVEVSRRGLLPHLPGMPCLGAITRAPRLRLPLPDLNALLEGRLLSAIHRRGKYLLFEWTPRAGIAGDQEGWLIVHLGMSGSLRLVAADTPAAPHDHVDLRFPHTVLRYRDPRRFGLMVWHAGPHPERDPRLAVLGIEPLDETFTGPWLHRALAGKTVAIKQALMDAHLVVGVGNIYAAEALFRAGISPTAPAGRLSAARCAKLATAVRAVLAESIALGGSSVRDYVHSDGGMGGYQLSCAVYGRAGAPCRVCATPIRQIRQGGRSTFYCPHCQAR</sequence>
<dbReference type="PANTHER" id="PTHR22993">
    <property type="entry name" value="FORMAMIDOPYRIMIDINE-DNA GLYCOSYLASE"/>
    <property type="match status" value="1"/>
</dbReference>
<dbReference type="InterPro" id="IPR000214">
    <property type="entry name" value="Znf_DNA_glyclase/AP_lyase"/>
</dbReference>
<dbReference type="CDD" id="cd08966">
    <property type="entry name" value="EcFpg-like_N"/>
    <property type="match status" value="1"/>
</dbReference>
<evidence type="ECO:0000259" key="16">
    <source>
        <dbReference type="PROSITE" id="PS51066"/>
    </source>
</evidence>
<dbReference type="GO" id="GO:0008270">
    <property type="term" value="F:zinc ion binding"/>
    <property type="evidence" value="ECO:0007669"/>
    <property type="project" value="UniProtKB-UniRule"/>
</dbReference>
<dbReference type="FunFam" id="1.10.8.50:FF:000003">
    <property type="entry name" value="Formamidopyrimidine-DNA glycosylase"/>
    <property type="match status" value="1"/>
</dbReference>
<evidence type="ECO:0000256" key="8">
    <source>
        <dbReference type="ARBA" id="ARBA00022833"/>
    </source>
</evidence>
<feature type="active site" description="Proton donor; for delta-elimination activity" evidence="15">
    <location>
        <position position="269"/>
    </location>
</feature>
<dbReference type="Pfam" id="PF06831">
    <property type="entry name" value="H2TH"/>
    <property type="match status" value="1"/>
</dbReference>
<evidence type="ECO:0000256" key="3">
    <source>
        <dbReference type="ARBA" id="ARBA00011245"/>
    </source>
</evidence>
<comment type="similarity">
    <text evidence="2 15">Belongs to the FPG family.</text>
</comment>
<dbReference type="EC" id="4.2.99.18" evidence="15"/>
<dbReference type="HAMAP" id="MF_00103">
    <property type="entry name" value="Fapy_DNA_glycosyl"/>
    <property type="match status" value="1"/>
</dbReference>
<keyword evidence="5 15" id="KW-0227">DNA damage</keyword>
<keyword evidence="8 15" id="KW-0862">Zinc</keyword>
<keyword evidence="19" id="KW-1185">Reference proteome</keyword>
<dbReference type="GO" id="GO:0140078">
    <property type="term" value="F:class I DNA-(apurinic or apyrimidinic site) endonuclease activity"/>
    <property type="evidence" value="ECO:0007669"/>
    <property type="project" value="UniProtKB-EC"/>
</dbReference>
<dbReference type="InterPro" id="IPR015886">
    <property type="entry name" value="H2TH_FPG"/>
</dbReference>
<feature type="active site" description="Proton donor" evidence="15">
    <location>
        <position position="3"/>
    </location>
</feature>
<name>A0A5C1E4Q1_9RHOO</name>
<feature type="domain" description="Formamidopyrimidine-DNA glycosylase catalytic" evidence="17">
    <location>
        <begin position="2"/>
        <end position="120"/>
    </location>
</feature>
<dbReference type="Gene3D" id="3.20.190.10">
    <property type="entry name" value="MutM-like, N-terminal"/>
    <property type="match status" value="1"/>
</dbReference>
<dbReference type="GO" id="GO:0006284">
    <property type="term" value="P:base-excision repair"/>
    <property type="evidence" value="ECO:0007669"/>
    <property type="project" value="InterPro"/>
</dbReference>
<evidence type="ECO:0000256" key="5">
    <source>
        <dbReference type="ARBA" id="ARBA00022763"/>
    </source>
</evidence>
<dbReference type="GO" id="GO:0003684">
    <property type="term" value="F:damaged DNA binding"/>
    <property type="evidence" value="ECO:0007669"/>
    <property type="project" value="InterPro"/>
</dbReference>
<dbReference type="SMART" id="SM01232">
    <property type="entry name" value="H2TH"/>
    <property type="match status" value="1"/>
</dbReference>
<dbReference type="Pfam" id="PF06827">
    <property type="entry name" value="zf-FPG_IleRS"/>
    <property type="match status" value="1"/>
</dbReference>
<dbReference type="GO" id="GO:0034039">
    <property type="term" value="F:8-oxo-7,8-dihydroguanine DNA N-glycosylase activity"/>
    <property type="evidence" value="ECO:0007669"/>
    <property type="project" value="TreeGrafter"/>
</dbReference>
<reference evidence="18 19" key="1">
    <citation type="submission" date="2017-07" db="EMBL/GenBank/DDBJ databases">
        <title>Complete genome sequence of Oryzomicrobium terrae TPP412.</title>
        <authorList>
            <person name="Chiu L.-W."/>
            <person name="Lo K.-J."/>
            <person name="Tsai Y.-M."/>
            <person name="Lin S.-S."/>
            <person name="Kuo C.-H."/>
            <person name="Liu C.-T."/>
        </authorList>
    </citation>
    <scope>NUCLEOTIDE SEQUENCE [LARGE SCALE GENOMIC DNA]</scope>
    <source>
        <strain evidence="18 19">TPP412</strain>
    </source>
</reference>
<dbReference type="SUPFAM" id="SSF81624">
    <property type="entry name" value="N-terminal domain of MutM-like DNA repair proteins"/>
    <property type="match status" value="1"/>
</dbReference>
<dbReference type="AlphaFoldDB" id="A0A5C1E4Q1"/>
<keyword evidence="9 15" id="KW-0238">DNA-binding</keyword>
<evidence type="ECO:0000313" key="19">
    <source>
        <dbReference type="Proteomes" id="UP000323671"/>
    </source>
</evidence>
<dbReference type="InterPro" id="IPR012319">
    <property type="entry name" value="FPG_cat"/>
</dbReference>
<dbReference type="Proteomes" id="UP000323671">
    <property type="component" value="Chromosome"/>
</dbReference>
<feature type="binding site" evidence="15">
    <location>
        <position position="99"/>
    </location>
    <ligand>
        <name>DNA</name>
        <dbReference type="ChEBI" id="CHEBI:16991"/>
    </ligand>
</feature>
<evidence type="ECO:0000256" key="1">
    <source>
        <dbReference type="ARBA" id="ARBA00001668"/>
    </source>
</evidence>
<feature type="domain" description="FPG-type" evidence="16">
    <location>
        <begin position="245"/>
        <end position="279"/>
    </location>
</feature>
<dbReference type="InterPro" id="IPR010979">
    <property type="entry name" value="Ribosomal_uS13-like_H2TH"/>
</dbReference>
<dbReference type="NCBIfam" id="NF002211">
    <property type="entry name" value="PRK01103.1"/>
    <property type="match status" value="1"/>
</dbReference>
<dbReference type="PROSITE" id="PS51066">
    <property type="entry name" value="ZF_FPG_2"/>
    <property type="match status" value="1"/>
</dbReference>
<keyword evidence="6 15" id="KW-0863">Zinc-finger</keyword>
<dbReference type="Pfam" id="PF01149">
    <property type="entry name" value="Fapy_DNA_glyco"/>
    <property type="match status" value="1"/>
</dbReference>
<dbReference type="KEGG" id="otr:OTERR_04060"/>
<evidence type="ECO:0000256" key="9">
    <source>
        <dbReference type="ARBA" id="ARBA00023125"/>
    </source>
</evidence>
<dbReference type="RefSeq" id="WP_149424704.1">
    <property type="nucleotide sequence ID" value="NZ_CP022579.1"/>
</dbReference>
<comment type="catalytic activity">
    <reaction evidence="1 15">
        <text>Hydrolysis of DNA containing ring-opened 7-methylguanine residues, releasing 2,6-diamino-4-hydroxy-5-(N-methyl)formamidopyrimidine.</text>
        <dbReference type="EC" id="3.2.2.23"/>
    </reaction>
</comment>
<evidence type="ECO:0000256" key="4">
    <source>
        <dbReference type="ARBA" id="ARBA00022723"/>
    </source>
</evidence>
<evidence type="ECO:0000313" key="18">
    <source>
        <dbReference type="EMBL" id="QEL63882.1"/>
    </source>
</evidence>
<feature type="binding site" evidence="15">
    <location>
        <position position="117"/>
    </location>
    <ligand>
        <name>DNA</name>
        <dbReference type="ChEBI" id="CHEBI:16991"/>
    </ligand>
</feature>
<dbReference type="EC" id="3.2.2.23" evidence="15"/>
<dbReference type="InterPro" id="IPR035937">
    <property type="entry name" value="FPG_N"/>
</dbReference>
<dbReference type="PROSITE" id="PS01242">
    <property type="entry name" value="ZF_FPG_1"/>
    <property type="match status" value="1"/>
</dbReference>
<feature type="active site" description="Proton donor; for beta-elimination activity" evidence="15">
    <location>
        <position position="57"/>
    </location>
</feature>
<dbReference type="Gene3D" id="1.10.8.50">
    <property type="match status" value="1"/>
</dbReference>
<comment type="catalytic activity">
    <reaction evidence="14 15">
        <text>2'-deoxyribonucleotide-(2'-deoxyribose 5'-phosphate)-2'-deoxyribonucleotide-DNA = a 3'-end 2'-deoxyribonucleotide-(2,3-dehydro-2,3-deoxyribose 5'-phosphate)-DNA + a 5'-end 5'-phospho-2'-deoxyribonucleoside-DNA + H(+)</text>
        <dbReference type="Rhea" id="RHEA:66592"/>
        <dbReference type="Rhea" id="RHEA-COMP:13180"/>
        <dbReference type="Rhea" id="RHEA-COMP:16897"/>
        <dbReference type="Rhea" id="RHEA-COMP:17067"/>
        <dbReference type="ChEBI" id="CHEBI:15378"/>
        <dbReference type="ChEBI" id="CHEBI:136412"/>
        <dbReference type="ChEBI" id="CHEBI:157695"/>
        <dbReference type="ChEBI" id="CHEBI:167181"/>
        <dbReference type="EC" id="4.2.99.18"/>
    </reaction>
</comment>
<dbReference type="InterPro" id="IPR020629">
    <property type="entry name" value="FPG_Glyclase"/>
</dbReference>
<keyword evidence="11 15" id="KW-0456">Lyase</keyword>
<dbReference type="PROSITE" id="PS51068">
    <property type="entry name" value="FPG_CAT"/>
    <property type="match status" value="1"/>
</dbReference>
<feature type="binding site" evidence="15">
    <location>
        <position position="160"/>
    </location>
    <ligand>
        <name>DNA</name>
        <dbReference type="ChEBI" id="CHEBI:16991"/>
    </ligand>
</feature>
<keyword evidence="4 15" id="KW-0479">Metal-binding</keyword>
<evidence type="ECO:0000256" key="6">
    <source>
        <dbReference type="ARBA" id="ARBA00022771"/>
    </source>
</evidence>
<evidence type="ECO:0000256" key="11">
    <source>
        <dbReference type="ARBA" id="ARBA00023239"/>
    </source>
</evidence>
<comment type="subunit">
    <text evidence="3 15">Monomer.</text>
</comment>
<dbReference type="NCBIfam" id="TIGR00577">
    <property type="entry name" value="fpg"/>
    <property type="match status" value="1"/>
</dbReference>
<evidence type="ECO:0000256" key="13">
    <source>
        <dbReference type="ARBA" id="ARBA00023295"/>
    </source>
</evidence>
<proteinExistence type="inferred from homology"/>
<gene>
    <name evidence="15 18" type="primary">mutM</name>
    <name evidence="15" type="synonym">fpg</name>
    <name evidence="18" type="ORF">OTERR_04060</name>
</gene>
<evidence type="ECO:0000256" key="12">
    <source>
        <dbReference type="ARBA" id="ARBA00023268"/>
    </source>
</evidence>
<keyword evidence="13 15" id="KW-0326">Glycosidase</keyword>
<dbReference type="InterPro" id="IPR015887">
    <property type="entry name" value="DNA_glyclase_Znf_dom_DNA_BS"/>
</dbReference>
<dbReference type="SUPFAM" id="SSF46946">
    <property type="entry name" value="S13-like H2TH domain"/>
    <property type="match status" value="1"/>
</dbReference>
<evidence type="ECO:0000256" key="15">
    <source>
        <dbReference type="HAMAP-Rule" id="MF_00103"/>
    </source>
</evidence>
<feature type="active site" description="Schiff-base intermediate with DNA" evidence="15">
    <location>
        <position position="2"/>
    </location>
</feature>
<protein>
    <recommendedName>
        <fullName evidence="15">Formamidopyrimidine-DNA glycosylase</fullName>
        <shortName evidence="15">Fapy-DNA glycosylase</shortName>
        <ecNumber evidence="15">3.2.2.23</ecNumber>
    </recommendedName>
    <alternativeName>
        <fullName evidence="15">DNA-(apurinic or apyrimidinic site) lyase MutM</fullName>
        <shortName evidence="15">AP lyase MutM</shortName>
        <ecNumber evidence="15">4.2.99.18</ecNumber>
    </alternativeName>
</protein>
<comment type="function">
    <text evidence="15">Involved in base excision repair of DNA damaged by oxidation or by mutagenic agents. Acts as DNA glycosylase that recognizes and removes damaged bases. Has a preference for oxidized purines, such as 7,8-dihydro-8-oxoguanine (8-oxoG). Has AP (apurinic/apyrimidinic) lyase activity and introduces nicks in the DNA strand. Cleaves the DNA backbone by beta-delta elimination to generate a single-strand break at the site of the removed base with both 3'- and 5'-phosphates.</text>
</comment>
<comment type="cofactor">
    <cofactor evidence="15">
        <name>Zn(2+)</name>
        <dbReference type="ChEBI" id="CHEBI:29105"/>
    </cofactor>
    <text evidence="15">Binds 1 zinc ion per subunit.</text>
</comment>
<evidence type="ECO:0000256" key="14">
    <source>
        <dbReference type="ARBA" id="ARBA00044632"/>
    </source>
</evidence>
<keyword evidence="7 15" id="KW-0378">Hydrolase</keyword>
<dbReference type="SUPFAM" id="SSF57716">
    <property type="entry name" value="Glucocorticoid receptor-like (DNA-binding domain)"/>
    <property type="match status" value="1"/>
</dbReference>
<dbReference type="EMBL" id="CP022579">
    <property type="protein sequence ID" value="QEL63882.1"/>
    <property type="molecule type" value="Genomic_DNA"/>
</dbReference>
<evidence type="ECO:0000256" key="7">
    <source>
        <dbReference type="ARBA" id="ARBA00022801"/>
    </source>
</evidence>
<evidence type="ECO:0000256" key="10">
    <source>
        <dbReference type="ARBA" id="ARBA00023204"/>
    </source>
</evidence>
<evidence type="ECO:0000256" key="2">
    <source>
        <dbReference type="ARBA" id="ARBA00009409"/>
    </source>
</evidence>
<dbReference type="InterPro" id="IPR010663">
    <property type="entry name" value="Znf_FPG/IleRS"/>
</dbReference>
<dbReference type="PANTHER" id="PTHR22993:SF9">
    <property type="entry name" value="FORMAMIDOPYRIMIDINE-DNA GLYCOSYLASE"/>
    <property type="match status" value="1"/>
</dbReference>